<accession>A0A533IBY6</accession>
<dbReference type="InterPro" id="IPR037523">
    <property type="entry name" value="VOC_core"/>
</dbReference>
<proteinExistence type="predicted"/>
<organism evidence="2 3">
    <name type="scientific">Paracoccus denitrificans</name>
    <dbReference type="NCBI Taxonomy" id="266"/>
    <lineage>
        <taxon>Bacteria</taxon>
        <taxon>Pseudomonadati</taxon>
        <taxon>Pseudomonadota</taxon>
        <taxon>Alphaproteobacteria</taxon>
        <taxon>Rhodobacterales</taxon>
        <taxon>Paracoccaceae</taxon>
        <taxon>Paracoccus</taxon>
    </lineage>
</organism>
<dbReference type="Pfam" id="PF00903">
    <property type="entry name" value="Glyoxalase"/>
    <property type="match status" value="1"/>
</dbReference>
<protein>
    <submittedName>
        <fullName evidence="2">VOC family protein</fullName>
    </submittedName>
</protein>
<gene>
    <name evidence="2" type="ORF">DI616_04570</name>
</gene>
<evidence type="ECO:0000259" key="1">
    <source>
        <dbReference type="PROSITE" id="PS51819"/>
    </source>
</evidence>
<feature type="domain" description="VOC" evidence="1">
    <location>
        <begin position="1"/>
        <end position="131"/>
    </location>
</feature>
<dbReference type="EMBL" id="VAFL01000003">
    <property type="protein sequence ID" value="TKW67600.1"/>
    <property type="molecule type" value="Genomic_DNA"/>
</dbReference>
<reference evidence="2 3" key="1">
    <citation type="journal article" date="2017" name="Nat. Commun.">
        <title>In situ click chemistry generation of cyclooxygenase-2 inhibitors.</title>
        <authorList>
            <person name="Bhardwaj A."/>
            <person name="Kaur J."/>
            <person name="Wuest M."/>
            <person name="Wuest F."/>
        </authorList>
    </citation>
    <scope>NUCLEOTIDE SEQUENCE [LARGE SCALE GENOMIC DNA]</scope>
    <source>
        <strain evidence="2">S2_012_000_R3_94</strain>
    </source>
</reference>
<dbReference type="Gene3D" id="3.10.180.10">
    <property type="entry name" value="2,3-Dihydroxybiphenyl 1,2-Dioxygenase, domain 1"/>
    <property type="match status" value="1"/>
</dbReference>
<dbReference type="SUPFAM" id="SSF54593">
    <property type="entry name" value="Glyoxalase/Bleomycin resistance protein/Dihydroxybiphenyl dioxygenase"/>
    <property type="match status" value="1"/>
</dbReference>
<dbReference type="AlphaFoldDB" id="A0A533IBY6"/>
<dbReference type="PROSITE" id="PS51819">
    <property type="entry name" value="VOC"/>
    <property type="match status" value="1"/>
</dbReference>
<evidence type="ECO:0000313" key="3">
    <source>
        <dbReference type="Proteomes" id="UP000315344"/>
    </source>
</evidence>
<comment type="caution">
    <text evidence="2">The sequence shown here is derived from an EMBL/GenBank/DDBJ whole genome shotgun (WGS) entry which is preliminary data.</text>
</comment>
<dbReference type="Proteomes" id="UP000315344">
    <property type="component" value="Unassembled WGS sequence"/>
</dbReference>
<name>A0A533IBY6_PARDE</name>
<sequence>MSLIPELSVSDYNTSLDFYTEVLGWDVLYARPEEGFAMLALGSARLMIDQLGLGRDFDAGLTTTDRPFGRGVNLEITVAAISPLLAALAAAGHRLHLPEEEKWYRTGNDEIGQRQFIVADPDGYLLRFVEPLGRRALRGNDAL</sequence>
<dbReference type="InterPro" id="IPR029068">
    <property type="entry name" value="Glyas_Bleomycin-R_OHBP_Dase"/>
</dbReference>
<dbReference type="InterPro" id="IPR004360">
    <property type="entry name" value="Glyas_Fos-R_dOase_dom"/>
</dbReference>
<evidence type="ECO:0000313" key="2">
    <source>
        <dbReference type="EMBL" id="TKW67600.1"/>
    </source>
</evidence>